<evidence type="ECO:0000313" key="2">
    <source>
        <dbReference type="Proteomes" id="UP000002892"/>
    </source>
</evidence>
<dbReference type="RefSeq" id="WP_014827170.1">
    <property type="nucleotide sequence ID" value="NC_018068.1"/>
</dbReference>
<dbReference type="AlphaFoldDB" id="I4D5U3"/>
<dbReference type="EMBL" id="CP003639">
    <property type="protein sequence ID" value="AFM41167.1"/>
    <property type="molecule type" value="Genomic_DNA"/>
</dbReference>
<dbReference type="HOGENOM" id="CLU_2552735_0_0_9"/>
<proteinExistence type="predicted"/>
<reference evidence="1 2" key="1">
    <citation type="journal article" date="2012" name="J. Bacteriol.">
        <title>Complete genome sequences of Desulfosporosinus orientis DSM765T, Desulfosporosinus youngiae DSM17734T, Desulfosporosinus meridiei DSM13257T, and Desulfosporosinus acidiphilus DSM22704T.</title>
        <authorList>
            <person name="Pester M."/>
            <person name="Brambilla E."/>
            <person name="Alazard D."/>
            <person name="Rattei T."/>
            <person name="Weinmaier T."/>
            <person name="Han J."/>
            <person name="Lucas S."/>
            <person name="Lapidus A."/>
            <person name="Cheng J.F."/>
            <person name="Goodwin L."/>
            <person name="Pitluck S."/>
            <person name="Peters L."/>
            <person name="Ovchinnikova G."/>
            <person name="Teshima H."/>
            <person name="Detter J.C."/>
            <person name="Han C.S."/>
            <person name="Tapia R."/>
            <person name="Land M.L."/>
            <person name="Hauser L."/>
            <person name="Kyrpides N.C."/>
            <person name="Ivanova N.N."/>
            <person name="Pagani I."/>
            <person name="Huntmann M."/>
            <person name="Wei C.L."/>
            <person name="Davenport K.W."/>
            <person name="Daligault H."/>
            <person name="Chain P.S."/>
            <person name="Chen A."/>
            <person name="Mavromatis K."/>
            <person name="Markowitz V."/>
            <person name="Szeto E."/>
            <person name="Mikhailova N."/>
            <person name="Pati A."/>
            <person name="Wagner M."/>
            <person name="Woyke T."/>
            <person name="Ollivier B."/>
            <person name="Klenk H.P."/>
            <person name="Spring S."/>
            <person name="Loy A."/>
        </authorList>
    </citation>
    <scope>NUCLEOTIDE SEQUENCE [LARGE SCALE GENOMIC DNA]</scope>
    <source>
        <strain evidence="2">DSM 22704 / JCM 16185 / SJ4</strain>
    </source>
</reference>
<dbReference type="Proteomes" id="UP000002892">
    <property type="component" value="Chromosome"/>
</dbReference>
<dbReference type="STRING" id="646529.Desaci_2206"/>
<protein>
    <submittedName>
        <fullName evidence="1">Uncharacterized protein</fullName>
    </submittedName>
</protein>
<organism evidence="1 2">
    <name type="scientific">Desulfosporosinus acidiphilus (strain DSM 22704 / JCM 16185 / SJ4)</name>
    <dbReference type="NCBI Taxonomy" id="646529"/>
    <lineage>
        <taxon>Bacteria</taxon>
        <taxon>Bacillati</taxon>
        <taxon>Bacillota</taxon>
        <taxon>Clostridia</taxon>
        <taxon>Eubacteriales</taxon>
        <taxon>Desulfitobacteriaceae</taxon>
        <taxon>Desulfosporosinus</taxon>
    </lineage>
</organism>
<accession>I4D5U3</accession>
<sequence length="83" mass="10003">MYNLEDYRSLKNRKRVQYFPAGILDVIEVEYPSQYSLILKNQSQMTSLFTNEEWLDILTKSRNSYHEYVRRQNLSRETLAHGI</sequence>
<name>I4D5U3_DESAJ</name>
<dbReference type="OrthoDB" id="1798451at2"/>
<evidence type="ECO:0000313" key="1">
    <source>
        <dbReference type="EMBL" id="AFM41167.1"/>
    </source>
</evidence>
<dbReference type="KEGG" id="dai:Desaci_2206"/>
<keyword evidence="2" id="KW-1185">Reference proteome</keyword>
<gene>
    <name evidence="1" type="ordered locus">Desaci_2206</name>
</gene>